<dbReference type="Proteomes" id="UP001501920">
    <property type="component" value="Chromosome 20"/>
</dbReference>
<dbReference type="GO" id="GO:0005634">
    <property type="term" value="C:nucleus"/>
    <property type="evidence" value="ECO:0007669"/>
    <property type="project" value="TreeGrafter"/>
</dbReference>
<evidence type="ECO:0000256" key="1">
    <source>
        <dbReference type="SAM" id="MobiDB-lite"/>
    </source>
</evidence>
<evidence type="ECO:0000313" key="3">
    <source>
        <dbReference type="Proteomes" id="UP001501920"/>
    </source>
</evidence>
<sequence length="199" mass="21469">MASSVSQPKYVLCTLIDKNDQSRYVCFAQKKAGGTSIGLSNGLDVWNADLSEESLSQLKKKFSLKSTEDYALKLKGACRSGSAFVSMQEDGAVLHLGSEPADLSLSLSKLADYEGRIELKDLLFKMADSLTQEDNTGATSLSSPFKNPQKKSTGFEPRNQSNGPAIAVRKRLPGDSLINPGTRRKRPATGVDFDDGDDA</sequence>
<proteinExistence type="predicted"/>
<dbReference type="GO" id="GO:0035861">
    <property type="term" value="C:site of double-strand break"/>
    <property type="evidence" value="ECO:0007669"/>
    <property type="project" value="TreeGrafter"/>
</dbReference>
<reference evidence="2" key="2">
    <citation type="submission" date="2025-08" db="UniProtKB">
        <authorList>
            <consortium name="Ensembl"/>
        </authorList>
    </citation>
    <scope>IDENTIFICATION</scope>
</reference>
<feature type="compositionally biased region" description="Polar residues" evidence="1">
    <location>
        <begin position="134"/>
        <end position="163"/>
    </location>
</feature>
<dbReference type="CTD" id="286257"/>
<dbReference type="STRING" id="42514.ENSPNAP00000014427"/>
<organism evidence="2 3">
    <name type="scientific">Pygocentrus nattereri</name>
    <name type="common">Red-bellied piranha</name>
    <dbReference type="NCBI Taxonomy" id="42514"/>
    <lineage>
        <taxon>Eukaryota</taxon>
        <taxon>Metazoa</taxon>
        <taxon>Chordata</taxon>
        <taxon>Craniata</taxon>
        <taxon>Vertebrata</taxon>
        <taxon>Euteleostomi</taxon>
        <taxon>Actinopterygii</taxon>
        <taxon>Neopterygii</taxon>
        <taxon>Teleostei</taxon>
        <taxon>Ostariophysi</taxon>
        <taxon>Characiformes</taxon>
        <taxon>Characoidei</taxon>
        <taxon>Pygocentrus</taxon>
    </lineage>
</organism>
<dbReference type="Pfam" id="PF15384">
    <property type="entry name" value="PAXX"/>
    <property type="match status" value="1"/>
</dbReference>
<keyword evidence="3" id="KW-1185">Reference proteome</keyword>
<feature type="region of interest" description="Disordered" evidence="1">
    <location>
        <begin position="134"/>
        <end position="199"/>
    </location>
</feature>
<dbReference type="PANTHER" id="PTHR28586:SF1">
    <property type="entry name" value="PROTEIN PAXX"/>
    <property type="match status" value="1"/>
</dbReference>
<protein>
    <submittedName>
        <fullName evidence="2">PAXX non-homologous end joining factor</fullName>
    </submittedName>
</protein>
<accession>A0A3B4CQT0</accession>
<name>A0A3B4CQT0_PYGNA</name>
<dbReference type="Ensembl" id="ENSPNAT00000037317.2">
    <property type="protein sequence ID" value="ENSPNAP00000014427.2"/>
    <property type="gene ID" value="ENSPNAG00000020347.2"/>
</dbReference>
<dbReference type="RefSeq" id="XP_037387725.1">
    <property type="nucleotide sequence ID" value="XM_037531828.1"/>
</dbReference>
<dbReference type="InterPro" id="IPR027873">
    <property type="entry name" value="PAXX"/>
</dbReference>
<dbReference type="CDD" id="cd22286">
    <property type="entry name" value="HD_PAXX_N"/>
    <property type="match status" value="1"/>
</dbReference>
<dbReference type="InterPro" id="IPR054134">
    <property type="entry name" value="PAXX_N"/>
</dbReference>
<dbReference type="AlphaFoldDB" id="A0A3B4CQT0"/>
<reference evidence="2" key="3">
    <citation type="submission" date="2025-09" db="UniProtKB">
        <authorList>
            <consortium name="Ensembl"/>
        </authorList>
    </citation>
    <scope>IDENTIFICATION</scope>
</reference>
<dbReference type="OMA" id="ANVWSVE"/>
<dbReference type="GO" id="GO:0060090">
    <property type="term" value="F:molecular adaptor activity"/>
    <property type="evidence" value="ECO:0007669"/>
    <property type="project" value="TreeGrafter"/>
</dbReference>
<dbReference type="GeneID" id="108423569"/>
<dbReference type="GeneTree" id="ENSGT00390000000543"/>
<dbReference type="GO" id="GO:0006303">
    <property type="term" value="P:double-strand break repair via nonhomologous end joining"/>
    <property type="evidence" value="ECO:0007669"/>
    <property type="project" value="InterPro"/>
</dbReference>
<evidence type="ECO:0000313" key="2">
    <source>
        <dbReference type="Ensembl" id="ENSPNAP00000014427.2"/>
    </source>
</evidence>
<reference evidence="2 3" key="1">
    <citation type="submission" date="2020-10" db="EMBL/GenBank/DDBJ databases">
        <title>Pygocentrus nattereri (red-bellied piranha) genome, fPygNat1, primary haplotype.</title>
        <authorList>
            <person name="Myers G."/>
            <person name="Meyer A."/>
            <person name="Karagic N."/>
            <person name="Pippel M."/>
            <person name="Winkler S."/>
            <person name="Tracey A."/>
            <person name="Wood J."/>
            <person name="Formenti G."/>
            <person name="Howe K."/>
            <person name="Fedrigo O."/>
            <person name="Jarvis E.D."/>
        </authorList>
    </citation>
    <scope>NUCLEOTIDE SEQUENCE [LARGE SCALE GENOMIC DNA]</scope>
</reference>
<dbReference type="PANTHER" id="PTHR28586">
    <property type="entry name" value="PROTEIN PAXX"/>
    <property type="match status" value="1"/>
</dbReference>
<dbReference type="GO" id="GO:0070419">
    <property type="term" value="C:nonhomologous end joining complex"/>
    <property type="evidence" value="ECO:0007669"/>
    <property type="project" value="TreeGrafter"/>
</dbReference>